<comment type="similarity">
    <text evidence="1">Belongs to the 'phage' integrase family.</text>
</comment>
<dbReference type="InterPro" id="IPR050090">
    <property type="entry name" value="Tyrosine_recombinase_XerCD"/>
</dbReference>
<feature type="domain" description="Tyr recombinase" evidence="7">
    <location>
        <begin position="201"/>
        <end position="381"/>
    </location>
</feature>
<evidence type="ECO:0000256" key="2">
    <source>
        <dbReference type="ARBA" id="ARBA00022908"/>
    </source>
</evidence>
<dbReference type="CDD" id="cd00397">
    <property type="entry name" value="DNA_BRE_C"/>
    <property type="match status" value="1"/>
</dbReference>
<organism evidence="9 10">
    <name type="scientific">Actinomadura keratinilytica</name>
    <dbReference type="NCBI Taxonomy" id="547461"/>
    <lineage>
        <taxon>Bacteria</taxon>
        <taxon>Bacillati</taxon>
        <taxon>Actinomycetota</taxon>
        <taxon>Actinomycetes</taxon>
        <taxon>Streptosporangiales</taxon>
        <taxon>Thermomonosporaceae</taxon>
        <taxon>Actinomadura</taxon>
    </lineage>
</organism>
<dbReference type="PANTHER" id="PTHR30349">
    <property type="entry name" value="PHAGE INTEGRASE-RELATED"/>
    <property type="match status" value="1"/>
</dbReference>
<evidence type="ECO:0000256" key="6">
    <source>
        <dbReference type="SAM" id="MobiDB-lite"/>
    </source>
</evidence>
<dbReference type="InterPro" id="IPR011010">
    <property type="entry name" value="DNA_brk_join_enz"/>
</dbReference>
<evidence type="ECO:0000256" key="1">
    <source>
        <dbReference type="ARBA" id="ARBA00008857"/>
    </source>
</evidence>
<dbReference type="PROSITE" id="PS51898">
    <property type="entry name" value="TYR_RECOMBINASE"/>
    <property type="match status" value="1"/>
</dbReference>
<evidence type="ECO:0000259" key="8">
    <source>
        <dbReference type="PROSITE" id="PS51900"/>
    </source>
</evidence>
<accession>A0ABP7ZHF6</accession>
<keyword evidence="10" id="KW-1185">Reference proteome</keyword>
<dbReference type="PROSITE" id="PS51900">
    <property type="entry name" value="CB"/>
    <property type="match status" value="1"/>
</dbReference>
<dbReference type="Gene3D" id="1.10.150.130">
    <property type="match status" value="1"/>
</dbReference>
<reference evidence="10" key="1">
    <citation type="journal article" date="2019" name="Int. J. Syst. Evol. Microbiol.">
        <title>The Global Catalogue of Microorganisms (GCM) 10K type strain sequencing project: providing services to taxonomists for standard genome sequencing and annotation.</title>
        <authorList>
            <consortium name="The Broad Institute Genomics Platform"/>
            <consortium name="The Broad Institute Genome Sequencing Center for Infectious Disease"/>
            <person name="Wu L."/>
            <person name="Ma J."/>
        </authorList>
    </citation>
    <scope>NUCLEOTIDE SEQUENCE [LARGE SCALE GENOMIC DNA]</scope>
    <source>
        <strain evidence="10">JCM 17316</strain>
    </source>
</reference>
<evidence type="ECO:0000256" key="3">
    <source>
        <dbReference type="ARBA" id="ARBA00023125"/>
    </source>
</evidence>
<dbReference type="Pfam" id="PF00589">
    <property type="entry name" value="Phage_integrase"/>
    <property type="match status" value="1"/>
</dbReference>
<dbReference type="InterPro" id="IPR010998">
    <property type="entry name" value="Integrase_recombinase_N"/>
</dbReference>
<evidence type="ECO:0000259" key="7">
    <source>
        <dbReference type="PROSITE" id="PS51898"/>
    </source>
</evidence>
<evidence type="ECO:0000256" key="5">
    <source>
        <dbReference type="PROSITE-ProRule" id="PRU01248"/>
    </source>
</evidence>
<keyword evidence="2" id="KW-0229">DNA integration</keyword>
<evidence type="ECO:0000256" key="4">
    <source>
        <dbReference type="ARBA" id="ARBA00023172"/>
    </source>
</evidence>
<dbReference type="InterPro" id="IPR004107">
    <property type="entry name" value="Integrase_SAM-like_N"/>
</dbReference>
<dbReference type="Gene3D" id="1.10.443.10">
    <property type="entry name" value="Intergrase catalytic core"/>
    <property type="match status" value="1"/>
</dbReference>
<keyword evidence="4" id="KW-0233">DNA recombination</keyword>
<evidence type="ECO:0000313" key="10">
    <source>
        <dbReference type="Proteomes" id="UP001500266"/>
    </source>
</evidence>
<dbReference type="InterPro" id="IPR013762">
    <property type="entry name" value="Integrase-like_cat_sf"/>
</dbReference>
<sequence>MDDEPPTLEPTAVVPRPPAGTPGLPDGRPGGLHPAHLHSAPPPAPLLVSVGDIPGLRPRRRRGDGGEVAGADVDLIDRLPRSGPSASWPTVAAWLRAGKTAATRRARLADTAAFLRWLALAAPGTGLWEVTEDMLVAYADELGTGTGAAAELTRGGRPLRAATVARRLSTLSSLYRYAVRRHVIPASPAAHVDRPEVSKEGRTPARPLEEAAALLAGAETIASEHPADAAAVALLVTTGLRAAELEGLTVGRIGTDAGHTVIRFRVKGGKEIRVPLADRVHALVRPLTVGRTAADPLLVREDGRPFDRWRQTTALRRAARAAGLDPTALTPHVLRATAATLLLGSGVPVEDVQELLGHASPVTTQRYDRGATKLEQHAAYKMAALLAPKARAPE</sequence>
<dbReference type="InterPro" id="IPR002104">
    <property type="entry name" value="Integrase_catalytic"/>
</dbReference>
<dbReference type="PANTHER" id="PTHR30349:SF41">
    <property type="entry name" value="INTEGRASE_RECOMBINASE PROTEIN MJ0367-RELATED"/>
    <property type="match status" value="1"/>
</dbReference>
<protein>
    <recommendedName>
        <fullName evidence="11">Integrase</fullName>
    </recommendedName>
</protein>
<evidence type="ECO:0008006" key="11">
    <source>
        <dbReference type="Google" id="ProtNLM"/>
    </source>
</evidence>
<name>A0ABP7ZHF6_9ACTN</name>
<proteinExistence type="inferred from homology"/>
<feature type="domain" description="Core-binding (CB)" evidence="8">
    <location>
        <begin position="85"/>
        <end position="179"/>
    </location>
</feature>
<feature type="region of interest" description="Disordered" evidence="6">
    <location>
        <begin position="1"/>
        <end position="69"/>
    </location>
</feature>
<dbReference type="Proteomes" id="UP001500266">
    <property type="component" value="Unassembled WGS sequence"/>
</dbReference>
<dbReference type="RefSeq" id="WP_345025129.1">
    <property type="nucleotide sequence ID" value="NZ_BAABDO010000164.1"/>
</dbReference>
<evidence type="ECO:0000313" key="9">
    <source>
        <dbReference type="EMBL" id="GAA4158021.1"/>
    </source>
</evidence>
<dbReference type="Pfam" id="PF02899">
    <property type="entry name" value="Phage_int_SAM_1"/>
    <property type="match status" value="1"/>
</dbReference>
<gene>
    <name evidence="9" type="ORF">GCM10022416_59850</name>
</gene>
<comment type="caution">
    <text evidence="9">The sequence shown here is derived from an EMBL/GenBank/DDBJ whole genome shotgun (WGS) entry which is preliminary data.</text>
</comment>
<dbReference type="SUPFAM" id="SSF56349">
    <property type="entry name" value="DNA breaking-rejoining enzymes"/>
    <property type="match status" value="1"/>
</dbReference>
<keyword evidence="3 5" id="KW-0238">DNA-binding</keyword>
<dbReference type="InterPro" id="IPR044068">
    <property type="entry name" value="CB"/>
</dbReference>
<dbReference type="EMBL" id="BAABDO010000164">
    <property type="protein sequence ID" value="GAA4158021.1"/>
    <property type="molecule type" value="Genomic_DNA"/>
</dbReference>